<dbReference type="InterPro" id="IPR031343">
    <property type="entry name" value="DUF5105"/>
</dbReference>
<evidence type="ECO:0000313" key="3">
    <source>
        <dbReference type="EMBL" id="EET86642.1"/>
    </source>
</evidence>
<keyword evidence="1" id="KW-0732">Signal</keyword>
<dbReference type="AlphaFoldDB" id="C6PVU5"/>
<protein>
    <submittedName>
        <fullName evidence="3">Putative lipoprotein</fullName>
    </submittedName>
</protein>
<accession>C6PVU5</accession>
<keyword evidence="3" id="KW-0449">Lipoprotein</keyword>
<reference evidence="3 4" key="1">
    <citation type="submission" date="2009-06" db="EMBL/GenBank/DDBJ databases">
        <title>The draft genome of Clostridium carboxidivorans P7.</title>
        <authorList>
            <consortium name="US DOE Joint Genome Institute (JGI-PGF)"/>
            <person name="Lucas S."/>
            <person name="Copeland A."/>
            <person name="Lapidus A."/>
            <person name="Glavina del Rio T."/>
            <person name="Tice H."/>
            <person name="Bruce D."/>
            <person name="Goodwin L."/>
            <person name="Pitluck S."/>
            <person name="Larimer F."/>
            <person name="Land M.L."/>
            <person name="Hauser L."/>
            <person name="Hemme C.L."/>
        </authorList>
    </citation>
    <scope>NUCLEOTIDE SEQUENCE [LARGE SCALE GENOMIC DNA]</scope>
    <source>
        <strain evidence="3 4">P7</strain>
    </source>
</reference>
<comment type="caution">
    <text evidence="3">The sequence shown here is derived from an EMBL/GenBank/DDBJ whole genome shotgun (WGS) entry which is preliminary data.</text>
</comment>
<evidence type="ECO:0000313" key="4">
    <source>
        <dbReference type="Proteomes" id="UP000004198"/>
    </source>
</evidence>
<dbReference type="Pfam" id="PF17118">
    <property type="entry name" value="DUF5105"/>
    <property type="match status" value="1"/>
</dbReference>
<dbReference type="KEGG" id="cck:Ccar_04635"/>
<dbReference type="eggNOG" id="ENOG5033DPK">
    <property type="taxonomic scope" value="Bacteria"/>
</dbReference>
<keyword evidence="4" id="KW-1185">Reference proteome</keyword>
<dbReference type="OrthoDB" id="1925955at2"/>
<dbReference type="STRING" id="536227.Ccar_04635"/>
<dbReference type="PATRIC" id="fig|536227.13.peg.981"/>
<evidence type="ECO:0000256" key="1">
    <source>
        <dbReference type="SAM" id="SignalP"/>
    </source>
</evidence>
<dbReference type="PROSITE" id="PS51257">
    <property type="entry name" value="PROKAR_LIPOPROTEIN"/>
    <property type="match status" value="1"/>
</dbReference>
<feature type="domain" description="DUF5105" evidence="2">
    <location>
        <begin position="29"/>
        <end position="174"/>
    </location>
</feature>
<proteinExistence type="predicted"/>
<evidence type="ECO:0000259" key="2">
    <source>
        <dbReference type="Pfam" id="PF17118"/>
    </source>
</evidence>
<name>C6PVU5_9CLOT</name>
<feature type="chain" id="PRO_5009951115" evidence="1">
    <location>
        <begin position="22"/>
        <end position="197"/>
    </location>
</feature>
<gene>
    <name evidence="3" type="ORF">CcarbDRAFT_2912</name>
</gene>
<organism evidence="3 4">
    <name type="scientific">Clostridium carboxidivorans P7</name>
    <dbReference type="NCBI Taxonomy" id="536227"/>
    <lineage>
        <taxon>Bacteria</taxon>
        <taxon>Bacillati</taxon>
        <taxon>Bacillota</taxon>
        <taxon>Clostridia</taxon>
        <taxon>Eubacteriales</taxon>
        <taxon>Clostridiaceae</taxon>
        <taxon>Clostridium</taxon>
    </lineage>
</organism>
<dbReference type="Proteomes" id="UP000004198">
    <property type="component" value="Unassembled WGS sequence"/>
</dbReference>
<dbReference type="EMBL" id="ACVI01000048">
    <property type="protein sequence ID" value="EET86642.1"/>
    <property type="molecule type" value="Genomic_DNA"/>
</dbReference>
<sequence>MKLFRKVAAVVTVFVVMLSLAACGPKPEETVKSFFDAAKKSDIATMATYMKKDGDKGNFKFDNQEQEKIVKAVFAKLSYEKVSSKEDGKNATVKVKVTSLDLPQIYGKVVTNMLPLLISSAMANNSNENDAKNQLLQGFLNAINDPNAPKTTTEVDIKLIKSDKSWLIEPNDDLLNALTGNLSKALSKTGNINNNKN</sequence>
<feature type="signal peptide" evidence="1">
    <location>
        <begin position="1"/>
        <end position="21"/>
    </location>
</feature>
<dbReference type="RefSeq" id="WP_007061797.1">
    <property type="nucleotide sequence ID" value="NZ_ACVI01000048.1"/>
</dbReference>